<organism evidence="1 2">
    <name type="scientific">Oleomonas cavernae</name>
    <dbReference type="NCBI Taxonomy" id="2320859"/>
    <lineage>
        <taxon>Bacteria</taxon>
        <taxon>Pseudomonadati</taxon>
        <taxon>Pseudomonadota</taxon>
        <taxon>Alphaproteobacteria</taxon>
        <taxon>Acetobacterales</taxon>
        <taxon>Acetobacteraceae</taxon>
        <taxon>Oleomonas</taxon>
    </lineage>
</organism>
<proteinExistence type="predicted"/>
<dbReference type="EMBL" id="QYUK01000011">
    <property type="protein sequence ID" value="RJF89202.1"/>
    <property type="molecule type" value="Genomic_DNA"/>
</dbReference>
<gene>
    <name evidence="1" type="ORF">D3874_21335</name>
</gene>
<dbReference type="RefSeq" id="WP_119780622.1">
    <property type="nucleotide sequence ID" value="NZ_QYUK01000011.1"/>
</dbReference>
<dbReference type="AlphaFoldDB" id="A0A418WGV5"/>
<dbReference type="Pfam" id="PF20289">
    <property type="entry name" value="MComp1"/>
    <property type="match status" value="1"/>
</dbReference>
<accession>A0A418WGV5</accession>
<evidence type="ECO:0000313" key="1">
    <source>
        <dbReference type="EMBL" id="RJF89202.1"/>
    </source>
</evidence>
<keyword evidence="2" id="KW-1185">Reference proteome</keyword>
<evidence type="ECO:0000313" key="2">
    <source>
        <dbReference type="Proteomes" id="UP000284605"/>
    </source>
</evidence>
<protein>
    <submittedName>
        <fullName evidence="1">Uncharacterized protein</fullName>
    </submittedName>
</protein>
<name>A0A418WGV5_9PROT</name>
<dbReference type="InterPro" id="IPR046905">
    <property type="entry name" value="ABC-3C_MC1"/>
</dbReference>
<dbReference type="OrthoDB" id="7061192at2"/>
<comment type="caution">
    <text evidence="1">The sequence shown here is derived from an EMBL/GenBank/DDBJ whole genome shotgun (WGS) entry which is preliminary data.</text>
</comment>
<reference evidence="1 2" key="1">
    <citation type="submission" date="2018-09" db="EMBL/GenBank/DDBJ databases">
        <authorList>
            <person name="Zhu H."/>
        </authorList>
    </citation>
    <scope>NUCLEOTIDE SEQUENCE [LARGE SCALE GENOMIC DNA]</scope>
    <source>
        <strain evidence="1 2">K1W22B-8</strain>
    </source>
</reference>
<dbReference type="Proteomes" id="UP000284605">
    <property type="component" value="Unassembled WGS sequence"/>
</dbReference>
<sequence length="215" mass="23619">MTPEILRDKLLASAKALGWPATVEPDFASPRFRGRQDPSAAPLSGTAIGLRLGAYPVLVAPIALTASDQMQTSLRALHNQMVIARSYMRAEEVINAHIMLCVTATNAQADWRGIIDLAERDETVCRKVIWMPDADAVDASYELFLARTFLAQPWRSLEAVLNAPLDHNQGLAERILVRHGLSEPAATRWVALAETYKDDPDGLIPQLVAAREQAQ</sequence>